<organism evidence="1 2">
    <name type="scientific">Catharanthus roseus</name>
    <name type="common">Madagascar periwinkle</name>
    <name type="synonym">Vinca rosea</name>
    <dbReference type="NCBI Taxonomy" id="4058"/>
    <lineage>
        <taxon>Eukaryota</taxon>
        <taxon>Viridiplantae</taxon>
        <taxon>Streptophyta</taxon>
        <taxon>Embryophyta</taxon>
        <taxon>Tracheophyta</taxon>
        <taxon>Spermatophyta</taxon>
        <taxon>Magnoliopsida</taxon>
        <taxon>eudicotyledons</taxon>
        <taxon>Gunneridae</taxon>
        <taxon>Pentapetalae</taxon>
        <taxon>asterids</taxon>
        <taxon>lamiids</taxon>
        <taxon>Gentianales</taxon>
        <taxon>Apocynaceae</taxon>
        <taxon>Rauvolfioideae</taxon>
        <taxon>Vinceae</taxon>
        <taxon>Catharanthinae</taxon>
        <taxon>Catharanthus</taxon>
    </lineage>
</organism>
<protein>
    <submittedName>
        <fullName evidence="1">Uncharacterized protein</fullName>
    </submittedName>
</protein>
<dbReference type="Proteomes" id="UP001060085">
    <property type="component" value="Linkage Group LG03"/>
</dbReference>
<name>A0ACC0BPQ1_CATRO</name>
<keyword evidence="2" id="KW-1185">Reference proteome</keyword>
<comment type="caution">
    <text evidence="1">The sequence shown here is derived from an EMBL/GenBank/DDBJ whole genome shotgun (WGS) entry which is preliminary data.</text>
</comment>
<dbReference type="EMBL" id="CM044703">
    <property type="protein sequence ID" value="KAI5674561.1"/>
    <property type="molecule type" value="Genomic_DNA"/>
</dbReference>
<proteinExistence type="predicted"/>
<gene>
    <name evidence="1" type="ORF">M9H77_14925</name>
</gene>
<evidence type="ECO:0000313" key="1">
    <source>
        <dbReference type="EMBL" id="KAI5674561.1"/>
    </source>
</evidence>
<reference evidence="2" key="1">
    <citation type="journal article" date="2023" name="Nat. Plants">
        <title>Single-cell RNA sequencing provides a high-resolution roadmap for understanding the multicellular compartmentation of specialized metabolism.</title>
        <authorList>
            <person name="Sun S."/>
            <person name="Shen X."/>
            <person name="Li Y."/>
            <person name="Li Y."/>
            <person name="Wang S."/>
            <person name="Li R."/>
            <person name="Zhang H."/>
            <person name="Shen G."/>
            <person name="Guo B."/>
            <person name="Wei J."/>
            <person name="Xu J."/>
            <person name="St-Pierre B."/>
            <person name="Chen S."/>
            <person name="Sun C."/>
        </authorList>
    </citation>
    <scope>NUCLEOTIDE SEQUENCE [LARGE SCALE GENOMIC DNA]</scope>
</reference>
<accession>A0ACC0BPQ1</accession>
<evidence type="ECO:0000313" key="2">
    <source>
        <dbReference type="Proteomes" id="UP001060085"/>
    </source>
</evidence>
<sequence>MVGKRARGRAPCCDKTKVKKGCWSPSEDQKLTSFIQRNGHNNWRALPRLAGLLRCGKSCRLRWVNYLRPDIKRGNYSRDEEDTIIRLHKSFGNKWSKIAAKLPGRTDNEIKNIWHTYLKKRLEGGNDQSGYSPNSSPECCISAAAMVGTPAANNDHLKQEGIIVSSVAPVNVEPIKKEDSKSGQGMIVPSAAAAAEDLHDFESIPFDSDDDIWDLLDSLNTIADSDQFPPEEVLPLPPIPNELPKPEMKNIESGGEAAAARAESYKKWLKYLEIELGLDDDKDN</sequence>